<protein>
    <submittedName>
        <fullName evidence="8">Recombinase family protein</fullName>
    </submittedName>
</protein>
<accession>A0A7W1WZ99</accession>
<feature type="active site" description="O-(5'-phospho-DNA)-serine intermediate" evidence="4 5">
    <location>
        <position position="10"/>
    </location>
</feature>
<dbReference type="FunFam" id="3.40.50.1390:FF:000010">
    <property type="entry name" value="Recombinase resolvase family"/>
    <property type="match status" value="1"/>
</dbReference>
<feature type="domain" description="Resolvase/invertase-type recombinase catalytic" evidence="7">
    <location>
        <begin position="2"/>
        <end position="157"/>
    </location>
</feature>
<dbReference type="CDD" id="cd03767">
    <property type="entry name" value="SR_Res_par"/>
    <property type="match status" value="1"/>
</dbReference>
<dbReference type="PROSITE" id="PS00398">
    <property type="entry name" value="RECOMBINASES_2"/>
    <property type="match status" value="1"/>
</dbReference>
<dbReference type="GO" id="GO:0000150">
    <property type="term" value="F:DNA strand exchange activity"/>
    <property type="evidence" value="ECO:0007669"/>
    <property type="project" value="InterPro"/>
</dbReference>
<dbReference type="RefSeq" id="WP_181740315.1">
    <property type="nucleotide sequence ID" value="NZ_JACEMT010000052.1"/>
</dbReference>
<dbReference type="PROSITE" id="PS00397">
    <property type="entry name" value="RECOMBINASES_1"/>
    <property type="match status" value="1"/>
</dbReference>
<name>A0A7W1WZ99_9GAMM</name>
<reference evidence="8 9" key="1">
    <citation type="submission" date="2020-07" db="EMBL/GenBank/DDBJ databases">
        <title>Bacterium isolated from marien macroalgae.</title>
        <authorList>
            <person name="Zhu K."/>
            <person name="Lu D."/>
            <person name="Du Z."/>
        </authorList>
    </citation>
    <scope>NUCLEOTIDE SEQUENCE [LARGE SCALE GENOMIC DNA]</scope>
    <source>
        <strain evidence="8 9">3-1745</strain>
    </source>
</reference>
<keyword evidence="1" id="KW-0229">DNA integration</keyword>
<dbReference type="Proteomes" id="UP000538931">
    <property type="component" value="Unassembled WGS sequence"/>
</dbReference>
<dbReference type="SMART" id="SM00857">
    <property type="entry name" value="Resolvase"/>
    <property type="match status" value="1"/>
</dbReference>
<dbReference type="Pfam" id="PF00239">
    <property type="entry name" value="Resolvase"/>
    <property type="match status" value="1"/>
</dbReference>
<dbReference type="InterPro" id="IPR006119">
    <property type="entry name" value="Resolv_N"/>
</dbReference>
<organism evidence="8 9">
    <name type="scientific">Marinobacterium marinum</name>
    <dbReference type="NCBI Taxonomy" id="2756129"/>
    <lineage>
        <taxon>Bacteria</taxon>
        <taxon>Pseudomonadati</taxon>
        <taxon>Pseudomonadota</taxon>
        <taxon>Gammaproteobacteria</taxon>
        <taxon>Oceanospirillales</taxon>
        <taxon>Oceanospirillaceae</taxon>
        <taxon>Marinobacterium</taxon>
    </lineage>
</organism>
<dbReference type="InterPro" id="IPR036162">
    <property type="entry name" value="Resolvase-like_N_sf"/>
</dbReference>
<keyword evidence="3" id="KW-0233">DNA recombination</keyword>
<dbReference type="InterPro" id="IPR050639">
    <property type="entry name" value="SSR_resolvase"/>
</dbReference>
<evidence type="ECO:0000259" key="7">
    <source>
        <dbReference type="PROSITE" id="PS51736"/>
    </source>
</evidence>
<dbReference type="Gene3D" id="1.10.1270.10">
    <property type="entry name" value="TrpR-like"/>
    <property type="match status" value="1"/>
</dbReference>
<dbReference type="InterPro" id="IPR006118">
    <property type="entry name" value="Recombinase_CS"/>
</dbReference>
<feature type="region of interest" description="Disordered" evidence="6">
    <location>
        <begin position="143"/>
        <end position="167"/>
    </location>
</feature>
<dbReference type="EMBL" id="JACEMT010000052">
    <property type="protein sequence ID" value="MBA4502985.1"/>
    <property type="molecule type" value="Genomic_DNA"/>
</dbReference>
<dbReference type="PROSITE" id="PS51736">
    <property type="entry name" value="RECOMBINASES_3"/>
    <property type="match status" value="1"/>
</dbReference>
<evidence type="ECO:0000256" key="2">
    <source>
        <dbReference type="ARBA" id="ARBA00023125"/>
    </source>
</evidence>
<dbReference type="AlphaFoldDB" id="A0A7W1WZ99"/>
<evidence type="ECO:0000313" key="8">
    <source>
        <dbReference type="EMBL" id="MBA4502985.1"/>
    </source>
</evidence>
<dbReference type="PANTHER" id="PTHR30461">
    <property type="entry name" value="DNA-INVERTASE FROM LAMBDOID PROPHAGE"/>
    <property type="match status" value="1"/>
</dbReference>
<dbReference type="InterPro" id="IPR038116">
    <property type="entry name" value="TrpR-like_sf"/>
</dbReference>
<evidence type="ECO:0000256" key="4">
    <source>
        <dbReference type="PIRSR" id="PIRSR606118-50"/>
    </source>
</evidence>
<evidence type="ECO:0000256" key="5">
    <source>
        <dbReference type="PROSITE-ProRule" id="PRU10137"/>
    </source>
</evidence>
<sequence>MFIRAYLRASTDEQNAERARSDLEAFVEEHGHRIASFYVENESGAKLDRPQLMRMIQDAHVGDVILVEQIDRLARLTQQDWDTLKSRLAEKRLSIVSKEIPTSHMALRQSDSDAFTDSILRAVNAMLLDMLAAVARKDYEDRRRRQKQGIADAKAKGKYRGREPDTEKRASIAKMLESGCSYSEIQSALKCSRKLISSVAKGERAISQTSAEAALD</sequence>
<gene>
    <name evidence="8" type="ORF">H1S06_11505</name>
</gene>
<evidence type="ECO:0000256" key="6">
    <source>
        <dbReference type="SAM" id="MobiDB-lite"/>
    </source>
</evidence>
<comment type="caution">
    <text evidence="8">The sequence shown here is derived from an EMBL/GenBank/DDBJ whole genome shotgun (WGS) entry which is preliminary data.</text>
</comment>
<proteinExistence type="predicted"/>
<evidence type="ECO:0000256" key="3">
    <source>
        <dbReference type="ARBA" id="ARBA00023172"/>
    </source>
</evidence>
<evidence type="ECO:0000313" key="9">
    <source>
        <dbReference type="Proteomes" id="UP000538931"/>
    </source>
</evidence>
<dbReference type="GO" id="GO:0015074">
    <property type="term" value="P:DNA integration"/>
    <property type="evidence" value="ECO:0007669"/>
    <property type="project" value="UniProtKB-KW"/>
</dbReference>
<dbReference type="Gene3D" id="3.40.50.1390">
    <property type="entry name" value="Resolvase, N-terminal catalytic domain"/>
    <property type="match status" value="1"/>
</dbReference>
<keyword evidence="9" id="KW-1185">Reference proteome</keyword>
<dbReference type="GO" id="GO:0003677">
    <property type="term" value="F:DNA binding"/>
    <property type="evidence" value="ECO:0007669"/>
    <property type="project" value="UniProtKB-KW"/>
</dbReference>
<keyword evidence="2" id="KW-0238">DNA-binding</keyword>
<dbReference type="PANTHER" id="PTHR30461:SF25">
    <property type="entry name" value="RESOLVASE-RELATED"/>
    <property type="match status" value="1"/>
</dbReference>
<evidence type="ECO:0000256" key="1">
    <source>
        <dbReference type="ARBA" id="ARBA00022908"/>
    </source>
</evidence>
<dbReference type="SUPFAM" id="SSF53041">
    <property type="entry name" value="Resolvase-like"/>
    <property type="match status" value="1"/>
</dbReference>